<comment type="caution">
    <text evidence="4">The sequence shown here is derived from an EMBL/GenBank/DDBJ whole genome shotgun (WGS) entry which is preliminary data.</text>
</comment>
<dbReference type="PANTHER" id="PTHR48106:SF7">
    <property type="entry name" value="DEHYDROGENASE, ZINC-CONTAINING, PUTATIVE (AFU_ORTHOLOGUE AFUA_5G10220)-RELATED"/>
    <property type="match status" value="1"/>
</dbReference>
<dbReference type="InterPro" id="IPR002364">
    <property type="entry name" value="Quin_OxRdtase/zeta-crystal_CS"/>
</dbReference>
<dbReference type="EMBL" id="BLLK01000047">
    <property type="protein sequence ID" value="GFH53867.1"/>
    <property type="molecule type" value="Genomic_DNA"/>
</dbReference>
<gene>
    <name evidence="4" type="ORF">CTEN210_10343</name>
</gene>
<evidence type="ECO:0000313" key="4">
    <source>
        <dbReference type="EMBL" id="GFH53867.1"/>
    </source>
</evidence>
<dbReference type="SUPFAM" id="SSF50129">
    <property type="entry name" value="GroES-like"/>
    <property type="match status" value="1"/>
</dbReference>
<dbReference type="GO" id="GO:0008270">
    <property type="term" value="F:zinc ion binding"/>
    <property type="evidence" value="ECO:0007669"/>
    <property type="project" value="InterPro"/>
</dbReference>
<name>A0AAD3H7V4_9STRA</name>
<dbReference type="GO" id="GO:0005829">
    <property type="term" value="C:cytosol"/>
    <property type="evidence" value="ECO:0007669"/>
    <property type="project" value="TreeGrafter"/>
</dbReference>
<dbReference type="GO" id="GO:0003960">
    <property type="term" value="F:quinone reductase (NADPH) activity"/>
    <property type="evidence" value="ECO:0007669"/>
    <property type="project" value="TreeGrafter"/>
</dbReference>
<evidence type="ECO:0000259" key="3">
    <source>
        <dbReference type="SMART" id="SM00829"/>
    </source>
</evidence>
<protein>
    <recommendedName>
        <fullName evidence="3">Enoyl reductase (ER) domain-containing protein</fullName>
    </recommendedName>
</protein>
<dbReference type="SMART" id="SM00829">
    <property type="entry name" value="PKS_ER"/>
    <property type="match status" value="1"/>
</dbReference>
<dbReference type="GO" id="GO:0035925">
    <property type="term" value="F:mRNA 3'-UTR AU-rich region binding"/>
    <property type="evidence" value="ECO:0007669"/>
    <property type="project" value="TreeGrafter"/>
</dbReference>
<dbReference type="Gene3D" id="3.40.50.720">
    <property type="entry name" value="NAD(P)-binding Rossmann-like Domain"/>
    <property type="match status" value="1"/>
</dbReference>
<evidence type="ECO:0000256" key="2">
    <source>
        <dbReference type="ARBA" id="ARBA00023002"/>
    </source>
</evidence>
<dbReference type="Proteomes" id="UP001054902">
    <property type="component" value="Unassembled WGS sequence"/>
</dbReference>
<dbReference type="PROSITE" id="PS01162">
    <property type="entry name" value="QOR_ZETA_CRYSTAL"/>
    <property type="match status" value="1"/>
</dbReference>
<dbReference type="GO" id="GO:0070402">
    <property type="term" value="F:NADPH binding"/>
    <property type="evidence" value="ECO:0007669"/>
    <property type="project" value="TreeGrafter"/>
</dbReference>
<feature type="domain" description="Enoyl reductase (ER)" evidence="3">
    <location>
        <begin position="22"/>
        <end position="369"/>
    </location>
</feature>
<dbReference type="SUPFAM" id="SSF51735">
    <property type="entry name" value="NAD(P)-binding Rossmann-fold domains"/>
    <property type="match status" value="1"/>
</dbReference>
<dbReference type="PANTHER" id="PTHR48106">
    <property type="entry name" value="QUINONE OXIDOREDUCTASE PIG3-RELATED"/>
    <property type="match status" value="1"/>
</dbReference>
<sequence length="1129" mass="126004">MTDDIPLMTVLGTVEYGSPATSLLSFHQIAKPDPSCLSSNQVMIQVHYSELNPVDHHKIKGNGKINKVPSEFSPLVVGYGGSGIVVASGIIDDSLLNQSVCFLVDSHPSKKGSFAEYIVCDKRLVTLIPKFKDCDSLIDMMHAATIPLAGCTAFESLNKVGLPISNIQDDSSDKTLLIVGGGGGVGSWCTQLARACYPNLNIICTASSTVSSEWCKKMGANKVIGHDEIKSLGGGPKGSVDHIICLAEPTKELFDALAEVLRPFGKICLVVAGKGIQSLDLGFVFFKSGTVSTETVFSSARAGYILDQDEEMGIILDLIANKRVSVSLSPTLEDRIRSNPSCISWTEAMKEGGLIDLVGSGHCVGKLVMKIVSSIRGHYGVFDKVIVGKSNLSGLLQRGTRVSCGTTYGPETYAYRAYVGEHASSANAKKETYEDDLYGTNPLTDIENPNMNEGVLDTFETNPRNDLRSSVNSDYYDYGYSDSESELDEKSNCPIDFLYSTNRIITSNRIDLSTIKMGRPCPGCNCDFTKRNLFERLSEIQEGRTRVLEDVEDVEIVDVAEEDEGFEEVVEVVEVEVVEEVEGDKGSTLVRHCTSCLLAITMYLHNDDDTIQRATEKVPDDHKFQKALEFAHEEVNREPDPENEDDPPLLQERTVRATNFLNQLMLPFVQNSKNGSKYMAANPGCSPYEFICHTMRDPKSNMIGSVSSSFTLELLNIRGLYDMKEPCECGRDCGLFLALHLKDQCKLPVLDVNGKVIRVSSACLHNICWEMDDRLVQEYHDDMEAIADQMEAYNKNNPLGQPCQELCAEGKTREIQNYINGRDPEIRDKIREHKRNVGFAMKKSQKSKRSGNLCRKTKEEIRADIRANQKVHRQTVVYNSPEARLERNIRGRRREMMNGGRGARAGVHEGIMTEVLFNASREFRNAMIVQVCNDNLFEEDNFVADIDELTDRVGKNQADETSPIRKTKDPAIVYSVVNLRLSPGTENQVKGTYVSALCVSTLISLIWIINKKDYGEVLTEEQGRQFAIDNRKLFKTMNDECLAFKTTDKSRSKNITEKQVTQMIAAANIPELKLVPTETPWSRLSNEAQRINRLRNYEIMLEHYNQWNKKGYAAKLLRDKIKEMKERHG</sequence>
<dbReference type="InterPro" id="IPR036291">
    <property type="entry name" value="NAD(P)-bd_dom_sf"/>
</dbReference>
<dbReference type="InterPro" id="IPR011032">
    <property type="entry name" value="GroES-like_sf"/>
</dbReference>
<dbReference type="Gene3D" id="3.90.180.10">
    <property type="entry name" value="Medium-chain alcohol dehydrogenases, catalytic domain"/>
    <property type="match status" value="1"/>
</dbReference>
<accession>A0AAD3H7V4</accession>
<reference evidence="4 5" key="1">
    <citation type="journal article" date="2021" name="Sci. Rep.">
        <title>The genome of the diatom Chaetoceros tenuissimus carries an ancient integrated fragment of an extant virus.</title>
        <authorList>
            <person name="Hongo Y."/>
            <person name="Kimura K."/>
            <person name="Takaki Y."/>
            <person name="Yoshida Y."/>
            <person name="Baba S."/>
            <person name="Kobayashi G."/>
            <person name="Nagasaki K."/>
            <person name="Hano T."/>
            <person name="Tomaru Y."/>
        </authorList>
    </citation>
    <scope>NUCLEOTIDE SEQUENCE [LARGE SCALE GENOMIC DNA]</scope>
    <source>
        <strain evidence="4 5">NIES-3715</strain>
    </source>
</reference>
<organism evidence="4 5">
    <name type="scientific">Chaetoceros tenuissimus</name>
    <dbReference type="NCBI Taxonomy" id="426638"/>
    <lineage>
        <taxon>Eukaryota</taxon>
        <taxon>Sar</taxon>
        <taxon>Stramenopiles</taxon>
        <taxon>Ochrophyta</taxon>
        <taxon>Bacillariophyta</taxon>
        <taxon>Coscinodiscophyceae</taxon>
        <taxon>Chaetocerotophycidae</taxon>
        <taxon>Chaetocerotales</taxon>
        <taxon>Chaetocerotaceae</taxon>
        <taxon>Chaetoceros</taxon>
    </lineage>
</organism>
<proteinExistence type="predicted"/>
<evidence type="ECO:0000256" key="1">
    <source>
        <dbReference type="ARBA" id="ARBA00022857"/>
    </source>
</evidence>
<keyword evidence="5" id="KW-1185">Reference proteome</keyword>
<dbReference type="AlphaFoldDB" id="A0AAD3H7V4"/>
<dbReference type="InterPro" id="IPR020843">
    <property type="entry name" value="ER"/>
</dbReference>
<evidence type="ECO:0000313" key="5">
    <source>
        <dbReference type="Proteomes" id="UP001054902"/>
    </source>
</evidence>
<keyword evidence="1" id="KW-0521">NADP</keyword>
<keyword evidence="2" id="KW-0560">Oxidoreductase</keyword>